<evidence type="ECO:0000259" key="1">
    <source>
        <dbReference type="PROSITE" id="PS50994"/>
    </source>
</evidence>
<dbReference type="KEGG" id="bkw:BkAM31D_03905"/>
<dbReference type="SUPFAM" id="SSF53098">
    <property type="entry name" value="Ribonuclease H-like"/>
    <property type="match status" value="1"/>
</dbReference>
<feature type="domain" description="Integrase catalytic" evidence="1">
    <location>
        <begin position="1"/>
        <end position="119"/>
    </location>
</feature>
<dbReference type="STRING" id="199441.BkAM31D_03905"/>
<evidence type="ECO:0000313" key="3">
    <source>
        <dbReference type="Proteomes" id="UP000193006"/>
    </source>
</evidence>
<dbReference type="InterPro" id="IPR036397">
    <property type="entry name" value="RNaseH_sf"/>
</dbReference>
<dbReference type="RefSeq" id="WP_084372270.1">
    <property type="nucleotide sequence ID" value="NZ_CP020814.1"/>
</dbReference>
<dbReference type="Gene3D" id="3.30.420.10">
    <property type="entry name" value="Ribonuclease H-like superfamily/Ribonuclease H"/>
    <property type="match status" value="1"/>
</dbReference>
<dbReference type="InterPro" id="IPR012337">
    <property type="entry name" value="RNaseH-like_sf"/>
</dbReference>
<dbReference type="EMBL" id="CP020814">
    <property type="protein sequence ID" value="ARK29061.1"/>
    <property type="molecule type" value="Genomic_DNA"/>
</dbReference>
<dbReference type="GO" id="GO:0015074">
    <property type="term" value="P:DNA integration"/>
    <property type="evidence" value="ECO:0007669"/>
    <property type="project" value="InterPro"/>
</dbReference>
<gene>
    <name evidence="2" type="ORF">BkAM31D_03905</name>
</gene>
<dbReference type="PANTHER" id="PTHR46889:SF4">
    <property type="entry name" value="TRANSPOSASE INSO FOR INSERTION SEQUENCE ELEMENT IS911B-RELATED"/>
    <property type="match status" value="1"/>
</dbReference>
<keyword evidence="3" id="KW-1185">Reference proteome</keyword>
<dbReference type="PROSITE" id="PS50994">
    <property type="entry name" value="INTEGRASE"/>
    <property type="match status" value="1"/>
</dbReference>
<name>A0A1X9MBV9_9BACI</name>
<reference evidence="2 3" key="1">
    <citation type="submission" date="2017-04" db="EMBL/GenBank/DDBJ databases">
        <title>Bacillus krulwichiae AM31D Genome sequencing and assembly.</title>
        <authorList>
            <person name="Krulwich T.A."/>
            <person name="Anastor L."/>
            <person name="Ehrlich R."/>
            <person name="Ehrlich G.D."/>
            <person name="Janto B."/>
        </authorList>
    </citation>
    <scope>NUCLEOTIDE SEQUENCE [LARGE SCALE GENOMIC DNA]</scope>
    <source>
        <strain evidence="2 3">AM31D</strain>
    </source>
</reference>
<dbReference type="InterPro" id="IPR050900">
    <property type="entry name" value="Transposase_IS3/IS150/IS904"/>
</dbReference>
<organism evidence="2 3">
    <name type="scientific">Halalkalibacter krulwichiae</name>
    <dbReference type="NCBI Taxonomy" id="199441"/>
    <lineage>
        <taxon>Bacteria</taxon>
        <taxon>Bacillati</taxon>
        <taxon>Bacillota</taxon>
        <taxon>Bacilli</taxon>
        <taxon>Bacillales</taxon>
        <taxon>Bacillaceae</taxon>
        <taxon>Halalkalibacter</taxon>
    </lineage>
</organism>
<proteinExistence type="predicted"/>
<dbReference type="AlphaFoldDB" id="A0A1X9MBV9"/>
<dbReference type="GO" id="GO:0003676">
    <property type="term" value="F:nucleic acid binding"/>
    <property type="evidence" value="ECO:0007669"/>
    <property type="project" value="InterPro"/>
</dbReference>
<dbReference type="PANTHER" id="PTHR46889">
    <property type="entry name" value="TRANSPOSASE INSF FOR INSERTION SEQUENCE IS3B-RELATED"/>
    <property type="match status" value="1"/>
</dbReference>
<accession>A0A1X9MBV9</accession>
<evidence type="ECO:0000313" key="2">
    <source>
        <dbReference type="EMBL" id="ARK29061.1"/>
    </source>
</evidence>
<sequence length="134" mass="15839">MFNNQIVAYKLYTHQQIPLVIDTLDEALEKRGNPTYQNRIKEKNLVSSMSRRGNCWGNAVIESFHLNLKSEEFQYVKFNSLFLEQVKDRLDQFMRYYNNDRIQEKLGCHTPIEFGEMAAKEGVLLLSHMIRSVY</sequence>
<dbReference type="Proteomes" id="UP000193006">
    <property type="component" value="Chromosome"/>
</dbReference>
<dbReference type="InterPro" id="IPR001584">
    <property type="entry name" value="Integrase_cat-core"/>
</dbReference>
<dbReference type="Pfam" id="PF13683">
    <property type="entry name" value="rve_3"/>
    <property type="match status" value="1"/>
</dbReference>
<protein>
    <recommendedName>
        <fullName evidence="1">Integrase catalytic domain-containing protein</fullName>
    </recommendedName>
</protein>